<organism evidence="2 3">
    <name type="scientific">Brassica cretica</name>
    <name type="common">Mustard</name>
    <dbReference type="NCBI Taxonomy" id="69181"/>
    <lineage>
        <taxon>Eukaryota</taxon>
        <taxon>Viridiplantae</taxon>
        <taxon>Streptophyta</taxon>
        <taxon>Embryophyta</taxon>
        <taxon>Tracheophyta</taxon>
        <taxon>Spermatophyta</taxon>
        <taxon>Magnoliopsida</taxon>
        <taxon>eudicotyledons</taxon>
        <taxon>Gunneridae</taxon>
        <taxon>Pentapetalae</taxon>
        <taxon>rosids</taxon>
        <taxon>malvids</taxon>
        <taxon>Brassicales</taxon>
        <taxon>Brassicaceae</taxon>
        <taxon>Brassiceae</taxon>
        <taxon>Brassica</taxon>
    </lineage>
</organism>
<evidence type="ECO:0000256" key="1">
    <source>
        <dbReference type="SAM" id="MobiDB-lite"/>
    </source>
</evidence>
<feature type="compositionally biased region" description="Basic residues" evidence="1">
    <location>
        <begin position="1"/>
        <end position="12"/>
    </location>
</feature>
<sequence>MNSIKRIWKEKKKTGEREKTERRLKKQIGPDSNPTRPDRFWEKSGACWWPLKWREEEERSNLSRPDAKGFLSFEFESDGYLFNPTNWQNESLDSKPKGT</sequence>
<keyword evidence="3" id="KW-1185">Reference proteome</keyword>
<comment type="caution">
    <text evidence="2">The sequence shown here is derived from an EMBL/GenBank/DDBJ whole genome shotgun (WGS) entry which is preliminary data.</text>
</comment>
<proteinExistence type="predicted"/>
<reference evidence="2 3" key="1">
    <citation type="journal article" date="2020" name="BMC Genomics">
        <title>Intraspecific diversification of the crop wild relative Brassica cretica Lam. using demographic model selection.</title>
        <authorList>
            <person name="Kioukis A."/>
            <person name="Michalopoulou V.A."/>
            <person name="Briers L."/>
            <person name="Pirintsos S."/>
            <person name="Studholme D.J."/>
            <person name="Pavlidis P."/>
            <person name="Sarris P.F."/>
        </authorList>
    </citation>
    <scope>NUCLEOTIDE SEQUENCE [LARGE SCALE GENOMIC DNA]</scope>
    <source>
        <strain evidence="3">cv. PFS-1207/04</strain>
    </source>
</reference>
<protein>
    <submittedName>
        <fullName evidence="2">Uncharacterized protein</fullName>
    </submittedName>
</protein>
<accession>A0ABQ7AJ63</accession>
<dbReference type="Proteomes" id="UP000266723">
    <property type="component" value="Unassembled WGS sequence"/>
</dbReference>
<evidence type="ECO:0000313" key="2">
    <source>
        <dbReference type="EMBL" id="KAF3497819.1"/>
    </source>
</evidence>
<evidence type="ECO:0000313" key="3">
    <source>
        <dbReference type="Proteomes" id="UP000266723"/>
    </source>
</evidence>
<feature type="region of interest" description="Disordered" evidence="1">
    <location>
        <begin position="1"/>
        <end position="38"/>
    </location>
</feature>
<name>A0ABQ7AJ63_BRACR</name>
<dbReference type="EMBL" id="QGKV02002055">
    <property type="protein sequence ID" value="KAF3497819.1"/>
    <property type="molecule type" value="Genomic_DNA"/>
</dbReference>
<gene>
    <name evidence="2" type="ORF">DY000_02054432</name>
</gene>